<accession>A0A5C3QYS9</accession>
<evidence type="ECO:0008006" key="3">
    <source>
        <dbReference type="Google" id="ProtNLM"/>
    </source>
</evidence>
<dbReference type="AlphaFoldDB" id="A0A5C3QYS9"/>
<proteinExistence type="predicted"/>
<dbReference type="EMBL" id="ML178814">
    <property type="protein sequence ID" value="TFL07175.1"/>
    <property type="molecule type" value="Genomic_DNA"/>
</dbReference>
<name>A0A5C3QYS9_9AGAR</name>
<dbReference type="PANTHER" id="PTHR28037">
    <property type="entry name" value="ALCOHOL O-ACETYLTRANSFERASE 1-RELATED"/>
    <property type="match status" value="1"/>
</dbReference>
<dbReference type="InterPro" id="IPR052058">
    <property type="entry name" value="Alcohol_O-acetyltransferase"/>
</dbReference>
<dbReference type="OrthoDB" id="2150604at2759"/>
<evidence type="ECO:0000313" key="1">
    <source>
        <dbReference type="EMBL" id="TFL07175.1"/>
    </source>
</evidence>
<dbReference type="GO" id="GO:0008080">
    <property type="term" value="F:N-acetyltransferase activity"/>
    <property type="evidence" value="ECO:0007669"/>
    <property type="project" value="TreeGrafter"/>
</dbReference>
<dbReference type="STRING" id="1884261.A0A5C3QYS9"/>
<dbReference type="Proteomes" id="UP000305067">
    <property type="component" value="Unassembled WGS sequence"/>
</dbReference>
<evidence type="ECO:0000313" key="2">
    <source>
        <dbReference type="Proteomes" id="UP000305067"/>
    </source>
</evidence>
<gene>
    <name evidence="1" type="ORF">BDV98DRAFT_587688</name>
</gene>
<protein>
    <recommendedName>
        <fullName evidence="3">O-acyltransferase WSD1 C-terminal domain-containing protein</fullName>
    </recommendedName>
</protein>
<sequence length="172" mass="18779">MVPISLRPFSGIPDDVFCDHVSRWRTHAPLTISITWDRAREAAETLKTIASNGVAVRDLGLLSYVQGKFPGFFQGQMGKKRGTTFALSNLGVLPKSMREHSDGWTIGKTAFCSTDVVAGPTCNFDVIGHGDGGITVAVTRDERGLDGEVVGRLVEEFRRNLEGVIEQSERQS</sequence>
<organism evidence="1 2">
    <name type="scientific">Pterulicium gracile</name>
    <dbReference type="NCBI Taxonomy" id="1884261"/>
    <lineage>
        <taxon>Eukaryota</taxon>
        <taxon>Fungi</taxon>
        <taxon>Dikarya</taxon>
        <taxon>Basidiomycota</taxon>
        <taxon>Agaricomycotina</taxon>
        <taxon>Agaricomycetes</taxon>
        <taxon>Agaricomycetidae</taxon>
        <taxon>Agaricales</taxon>
        <taxon>Pleurotineae</taxon>
        <taxon>Pterulaceae</taxon>
        <taxon>Pterulicium</taxon>
    </lineage>
</organism>
<keyword evidence="2" id="KW-1185">Reference proteome</keyword>
<dbReference type="PANTHER" id="PTHR28037:SF1">
    <property type="entry name" value="ALCOHOL O-ACETYLTRANSFERASE 1-RELATED"/>
    <property type="match status" value="1"/>
</dbReference>
<reference evidence="1 2" key="1">
    <citation type="journal article" date="2019" name="Nat. Ecol. Evol.">
        <title>Megaphylogeny resolves global patterns of mushroom evolution.</title>
        <authorList>
            <person name="Varga T."/>
            <person name="Krizsan K."/>
            <person name="Foldi C."/>
            <person name="Dima B."/>
            <person name="Sanchez-Garcia M."/>
            <person name="Sanchez-Ramirez S."/>
            <person name="Szollosi G.J."/>
            <person name="Szarkandi J.G."/>
            <person name="Papp V."/>
            <person name="Albert L."/>
            <person name="Andreopoulos W."/>
            <person name="Angelini C."/>
            <person name="Antonin V."/>
            <person name="Barry K.W."/>
            <person name="Bougher N.L."/>
            <person name="Buchanan P."/>
            <person name="Buyck B."/>
            <person name="Bense V."/>
            <person name="Catcheside P."/>
            <person name="Chovatia M."/>
            <person name="Cooper J."/>
            <person name="Damon W."/>
            <person name="Desjardin D."/>
            <person name="Finy P."/>
            <person name="Geml J."/>
            <person name="Haridas S."/>
            <person name="Hughes K."/>
            <person name="Justo A."/>
            <person name="Karasinski D."/>
            <person name="Kautmanova I."/>
            <person name="Kiss B."/>
            <person name="Kocsube S."/>
            <person name="Kotiranta H."/>
            <person name="LaButti K.M."/>
            <person name="Lechner B.E."/>
            <person name="Liimatainen K."/>
            <person name="Lipzen A."/>
            <person name="Lukacs Z."/>
            <person name="Mihaltcheva S."/>
            <person name="Morgado L.N."/>
            <person name="Niskanen T."/>
            <person name="Noordeloos M.E."/>
            <person name="Ohm R.A."/>
            <person name="Ortiz-Santana B."/>
            <person name="Ovrebo C."/>
            <person name="Racz N."/>
            <person name="Riley R."/>
            <person name="Savchenko A."/>
            <person name="Shiryaev A."/>
            <person name="Soop K."/>
            <person name="Spirin V."/>
            <person name="Szebenyi C."/>
            <person name="Tomsovsky M."/>
            <person name="Tulloss R.E."/>
            <person name="Uehling J."/>
            <person name="Grigoriev I.V."/>
            <person name="Vagvolgyi C."/>
            <person name="Papp T."/>
            <person name="Martin F.M."/>
            <person name="Miettinen O."/>
            <person name="Hibbett D.S."/>
            <person name="Nagy L.G."/>
        </authorList>
    </citation>
    <scope>NUCLEOTIDE SEQUENCE [LARGE SCALE GENOMIC DNA]</scope>
    <source>
        <strain evidence="1 2">CBS 309.79</strain>
    </source>
</reference>